<accession>A0ABV9FPT4</accession>
<dbReference type="InterPro" id="IPR032633">
    <property type="entry name" value="ThiJ-like"/>
</dbReference>
<comment type="caution">
    <text evidence="2">The sequence shown here is derived from an EMBL/GenBank/DDBJ whole genome shotgun (WGS) entry which is preliminary data.</text>
</comment>
<dbReference type="SUPFAM" id="SSF52317">
    <property type="entry name" value="Class I glutamine amidotransferase-like"/>
    <property type="match status" value="1"/>
</dbReference>
<dbReference type="Gene3D" id="3.40.50.880">
    <property type="match status" value="1"/>
</dbReference>
<proteinExistence type="predicted"/>
<dbReference type="PANTHER" id="PTHR43068">
    <property type="entry name" value="SLR1854 PROTEIN"/>
    <property type="match status" value="1"/>
</dbReference>
<reference evidence="3" key="1">
    <citation type="journal article" date="2019" name="Int. J. Syst. Evol. Microbiol.">
        <title>The Global Catalogue of Microorganisms (GCM) 10K type strain sequencing project: providing services to taxonomists for standard genome sequencing and annotation.</title>
        <authorList>
            <consortium name="The Broad Institute Genomics Platform"/>
            <consortium name="The Broad Institute Genome Sequencing Center for Infectious Disease"/>
            <person name="Wu L."/>
            <person name="Ma J."/>
        </authorList>
    </citation>
    <scope>NUCLEOTIDE SEQUENCE [LARGE SCALE GENOMIC DNA]</scope>
    <source>
        <strain evidence="3">CCUG 54520</strain>
    </source>
</reference>
<evidence type="ECO:0000313" key="3">
    <source>
        <dbReference type="Proteomes" id="UP001595914"/>
    </source>
</evidence>
<name>A0ABV9FPT4_9NOCA</name>
<sequence length="284" mass="31716">MGTVLIPLPAQDFDPTEVAVSWQVLRRLDHEVRFATPVGAPARADDLMVTGRGLDPWGAVPGLDRLVLVGRVLRADADARAAYAELVGDPAFTDPLSWESIDLDAVDALLLPGGHRARGMRRYLESERLQSVVVDAFRRDLPVAAICHGVLLAARSVDSETTRSVLHGRRTTALTWTLESRAWRVARVTRFWDRDYYRTYRESQGQPSGYMSVQQEVTRALARPGDFVDVDRADPEARRKSSGRARDTVDDPRPALVVRDGNYLSARWPGDVHTFARQFAAMLR</sequence>
<dbReference type="PANTHER" id="PTHR43068:SF1">
    <property type="entry name" value="SLR1854 PROTEIN"/>
    <property type="match status" value="1"/>
</dbReference>
<dbReference type="RefSeq" id="WP_378414675.1">
    <property type="nucleotide sequence ID" value="NZ_JBHSFO010000002.1"/>
</dbReference>
<dbReference type="InterPro" id="IPR029062">
    <property type="entry name" value="Class_I_gatase-like"/>
</dbReference>
<dbReference type="EMBL" id="JBHSFO010000002">
    <property type="protein sequence ID" value="MFC4603025.1"/>
    <property type="molecule type" value="Genomic_DNA"/>
</dbReference>
<organism evidence="2 3">
    <name type="scientific">Rhodococcus kronopolitis</name>
    <dbReference type="NCBI Taxonomy" id="1460226"/>
    <lineage>
        <taxon>Bacteria</taxon>
        <taxon>Bacillati</taxon>
        <taxon>Actinomycetota</taxon>
        <taxon>Actinomycetes</taxon>
        <taxon>Mycobacteriales</taxon>
        <taxon>Nocardiaceae</taxon>
        <taxon>Rhodococcus</taxon>
    </lineage>
</organism>
<dbReference type="Proteomes" id="UP001595914">
    <property type="component" value="Unassembled WGS sequence"/>
</dbReference>
<gene>
    <name evidence="2" type="ORF">ACFO6S_04915</name>
</gene>
<protein>
    <submittedName>
        <fullName evidence="2">Type 1 glutamine amidotransferase domain-containing protein</fullName>
    </submittedName>
</protein>
<dbReference type="Pfam" id="PF17124">
    <property type="entry name" value="ThiJ_like"/>
    <property type="match status" value="1"/>
</dbReference>
<keyword evidence="3" id="KW-1185">Reference proteome</keyword>
<keyword evidence="2" id="KW-0315">Glutamine amidotransferase</keyword>
<feature type="region of interest" description="Disordered" evidence="1">
    <location>
        <begin position="232"/>
        <end position="252"/>
    </location>
</feature>
<evidence type="ECO:0000313" key="2">
    <source>
        <dbReference type="EMBL" id="MFC4603025.1"/>
    </source>
</evidence>
<evidence type="ECO:0000256" key="1">
    <source>
        <dbReference type="SAM" id="MobiDB-lite"/>
    </source>
</evidence>